<protein>
    <recommendedName>
        <fullName evidence="1">ZP domain-containing protein</fullName>
    </recommendedName>
</protein>
<evidence type="ECO:0000313" key="3">
    <source>
        <dbReference type="Proteomes" id="UP000410492"/>
    </source>
</evidence>
<dbReference type="EMBL" id="CAACVG010007796">
    <property type="protein sequence ID" value="VEN47118.1"/>
    <property type="molecule type" value="Genomic_DNA"/>
</dbReference>
<dbReference type="Proteomes" id="UP000410492">
    <property type="component" value="Unassembled WGS sequence"/>
</dbReference>
<gene>
    <name evidence="2" type="ORF">CALMAC_LOCUS8989</name>
</gene>
<proteinExistence type="predicted"/>
<reference evidence="2 3" key="1">
    <citation type="submission" date="2019-01" db="EMBL/GenBank/DDBJ databases">
        <authorList>
            <person name="Sayadi A."/>
        </authorList>
    </citation>
    <scope>NUCLEOTIDE SEQUENCE [LARGE SCALE GENOMIC DNA]</scope>
</reference>
<dbReference type="OrthoDB" id="6407830at2759"/>
<dbReference type="InterPro" id="IPR001507">
    <property type="entry name" value="ZP_dom"/>
</dbReference>
<accession>A0A653CGU0</accession>
<evidence type="ECO:0000259" key="1">
    <source>
        <dbReference type="PROSITE" id="PS51034"/>
    </source>
</evidence>
<feature type="domain" description="ZP" evidence="1">
    <location>
        <begin position="75"/>
        <end position="140"/>
    </location>
</feature>
<keyword evidence="3" id="KW-1185">Reference proteome</keyword>
<organism evidence="2 3">
    <name type="scientific">Callosobruchus maculatus</name>
    <name type="common">Southern cowpea weevil</name>
    <name type="synonym">Pulse bruchid</name>
    <dbReference type="NCBI Taxonomy" id="64391"/>
    <lineage>
        <taxon>Eukaryota</taxon>
        <taxon>Metazoa</taxon>
        <taxon>Ecdysozoa</taxon>
        <taxon>Arthropoda</taxon>
        <taxon>Hexapoda</taxon>
        <taxon>Insecta</taxon>
        <taxon>Pterygota</taxon>
        <taxon>Neoptera</taxon>
        <taxon>Endopterygota</taxon>
        <taxon>Coleoptera</taxon>
        <taxon>Polyphaga</taxon>
        <taxon>Cucujiformia</taxon>
        <taxon>Chrysomeloidea</taxon>
        <taxon>Chrysomelidae</taxon>
        <taxon>Bruchinae</taxon>
        <taxon>Bruchini</taxon>
        <taxon>Callosobruchus</taxon>
    </lineage>
</organism>
<sequence length="140" mass="15793">MIGMVFRDMIIESPISLLILNNLLYTEQHSAAYVLGINYNKTKVMISIGRCEVVQSFVYLSPLIDNSGSFEPKVKCTPDVMRIEVPISQATKKIYIEGLRDYPEPACRPHTDPTGKLAVLELDLRDVYKCAVTRVVNKQT</sequence>
<dbReference type="AlphaFoldDB" id="A0A653CGU0"/>
<name>A0A653CGU0_CALMS</name>
<evidence type="ECO:0000313" key="2">
    <source>
        <dbReference type="EMBL" id="VEN47118.1"/>
    </source>
</evidence>
<dbReference type="PROSITE" id="PS51034">
    <property type="entry name" value="ZP_2"/>
    <property type="match status" value="1"/>
</dbReference>